<evidence type="ECO:0000313" key="2">
    <source>
        <dbReference type="EMBL" id="JAG02678.1"/>
    </source>
</evidence>
<evidence type="ECO:0000313" key="4">
    <source>
        <dbReference type="EMBL" id="JAG02680.1"/>
    </source>
</evidence>
<feature type="transmembrane region" description="Helical" evidence="1">
    <location>
        <begin position="6"/>
        <end position="26"/>
    </location>
</feature>
<keyword evidence="1" id="KW-0472">Membrane</keyword>
<protein>
    <submittedName>
        <fullName evidence="2">Transmembrane protein 98</fullName>
    </submittedName>
</protein>
<evidence type="ECO:0000313" key="3">
    <source>
        <dbReference type="EMBL" id="JAG02679.1"/>
    </source>
</evidence>
<name>A0A0A9W866_LYGHE</name>
<accession>A0A0A9W866</accession>
<dbReference type="AlphaFoldDB" id="A0A0A9W866"/>
<proteinExistence type="predicted"/>
<dbReference type="EMBL" id="GBHO01040926">
    <property type="protein sequence ID" value="JAG02678.1"/>
    <property type="molecule type" value="Transcribed_RNA"/>
</dbReference>
<dbReference type="EMBL" id="GBRD01010426">
    <property type="protein sequence ID" value="JAG55398.1"/>
    <property type="molecule type" value="Transcribed_RNA"/>
</dbReference>
<reference evidence="2" key="1">
    <citation type="journal article" date="2014" name="PLoS ONE">
        <title>Transcriptome-Based Identification of ABC Transporters in the Western Tarnished Plant Bug Lygus hesperus.</title>
        <authorList>
            <person name="Hull J.J."/>
            <person name="Chaney K."/>
            <person name="Geib S.M."/>
            <person name="Fabrick J.A."/>
            <person name="Brent C.S."/>
            <person name="Walsh D."/>
            <person name="Lavine L.C."/>
        </authorList>
    </citation>
    <scope>NUCLEOTIDE SEQUENCE</scope>
</reference>
<reference evidence="5" key="3">
    <citation type="submission" date="2014-09" db="EMBL/GenBank/DDBJ databases">
        <authorList>
            <person name="Magalhaes I.L.F."/>
            <person name="Oliveira U."/>
            <person name="Santos F.R."/>
            <person name="Vidigal T.H.D.A."/>
            <person name="Brescovit A.D."/>
            <person name="Santos A.J."/>
        </authorList>
    </citation>
    <scope>NUCLEOTIDE SEQUENCE</scope>
</reference>
<reference evidence="2" key="2">
    <citation type="submission" date="2014-07" db="EMBL/GenBank/DDBJ databases">
        <authorList>
            <person name="Hull J."/>
        </authorList>
    </citation>
    <scope>NUCLEOTIDE SEQUENCE</scope>
</reference>
<evidence type="ECO:0000313" key="5">
    <source>
        <dbReference type="EMBL" id="JAG55398.1"/>
    </source>
</evidence>
<keyword evidence="1 2" id="KW-0812">Transmembrane</keyword>
<gene>
    <name evidence="2" type="primary">tmem98_0</name>
    <name evidence="4" type="synonym">tmem98_1</name>
    <name evidence="3" type="synonym">tmem98_2</name>
    <name evidence="4" type="ORF">CM83_52890</name>
    <name evidence="3" type="ORF">CM83_52892</name>
    <name evidence="2" type="ORF">CM83_52894</name>
</gene>
<keyword evidence="1" id="KW-1133">Transmembrane helix</keyword>
<evidence type="ECO:0000256" key="1">
    <source>
        <dbReference type="SAM" id="Phobius"/>
    </source>
</evidence>
<dbReference type="EMBL" id="GBHO01040924">
    <property type="protein sequence ID" value="JAG02680.1"/>
    <property type="molecule type" value="Transcribed_RNA"/>
</dbReference>
<organism evidence="2">
    <name type="scientific">Lygus hesperus</name>
    <name type="common">Western plant bug</name>
    <dbReference type="NCBI Taxonomy" id="30085"/>
    <lineage>
        <taxon>Eukaryota</taxon>
        <taxon>Metazoa</taxon>
        <taxon>Ecdysozoa</taxon>
        <taxon>Arthropoda</taxon>
        <taxon>Hexapoda</taxon>
        <taxon>Insecta</taxon>
        <taxon>Pterygota</taxon>
        <taxon>Neoptera</taxon>
        <taxon>Paraneoptera</taxon>
        <taxon>Hemiptera</taxon>
        <taxon>Heteroptera</taxon>
        <taxon>Panheteroptera</taxon>
        <taxon>Cimicomorpha</taxon>
        <taxon>Miridae</taxon>
        <taxon>Mirini</taxon>
        <taxon>Lygus</taxon>
    </lineage>
</organism>
<dbReference type="EMBL" id="GBHO01040925">
    <property type="protein sequence ID" value="JAG02679.1"/>
    <property type="molecule type" value="Transcribed_RNA"/>
</dbReference>
<sequence length="180" mass="20401">MDTTLAVALTLLGTIFVGSFVVLMVLCRYKNLRNKNAVYVKRLARSDMSRSDIELIDKEEKRSWERVDGRSADSDQLAEKCLALLKLCDSVDLKELSPSDFSKLHHIIHIAHSISEETNSNDSEKLRLMDGNTTRMLINVSQTLSRMDQLAKIYQRLSKRRSSCSSISCIKTAALYDDNI</sequence>